<comment type="caution">
    <text evidence="1">The sequence shown here is derived from an EMBL/GenBank/DDBJ whole genome shotgun (WGS) entry which is preliminary data.</text>
</comment>
<dbReference type="Proteomes" id="UP001055072">
    <property type="component" value="Unassembled WGS sequence"/>
</dbReference>
<reference evidence="1" key="1">
    <citation type="journal article" date="2021" name="Environ. Microbiol.">
        <title>Gene family expansions and transcriptome signatures uncover fungal adaptations to wood decay.</title>
        <authorList>
            <person name="Hage H."/>
            <person name="Miyauchi S."/>
            <person name="Viragh M."/>
            <person name="Drula E."/>
            <person name="Min B."/>
            <person name="Chaduli D."/>
            <person name="Navarro D."/>
            <person name="Favel A."/>
            <person name="Norest M."/>
            <person name="Lesage-Meessen L."/>
            <person name="Balint B."/>
            <person name="Merenyi Z."/>
            <person name="de Eugenio L."/>
            <person name="Morin E."/>
            <person name="Martinez A.T."/>
            <person name="Baldrian P."/>
            <person name="Stursova M."/>
            <person name="Martinez M.J."/>
            <person name="Novotny C."/>
            <person name="Magnuson J.K."/>
            <person name="Spatafora J.W."/>
            <person name="Maurice S."/>
            <person name="Pangilinan J."/>
            <person name="Andreopoulos W."/>
            <person name="LaButti K."/>
            <person name="Hundley H."/>
            <person name="Na H."/>
            <person name="Kuo A."/>
            <person name="Barry K."/>
            <person name="Lipzen A."/>
            <person name="Henrissat B."/>
            <person name="Riley R."/>
            <person name="Ahrendt S."/>
            <person name="Nagy L.G."/>
            <person name="Grigoriev I.V."/>
            <person name="Martin F."/>
            <person name="Rosso M.N."/>
        </authorList>
    </citation>
    <scope>NUCLEOTIDE SEQUENCE</scope>
    <source>
        <strain evidence="1">CBS 384.51</strain>
    </source>
</reference>
<evidence type="ECO:0000313" key="2">
    <source>
        <dbReference type="Proteomes" id="UP001055072"/>
    </source>
</evidence>
<sequence length="157" mass="17421">MSLQCCHTLQLHACSSAIVTMATTSCLVATVQRKKTPEPANSDLLLRNPITIESWTCYTYIQKDYKYLVLGAACWEKKLRAEDEKHIGSAYQPAYGISQANAELVASVHRQRKRCNASVQTRTLPMLPDGGNDDGNIPSATKAYQLFQLSRARTLSI</sequence>
<evidence type="ECO:0000313" key="1">
    <source>
        <dbReference type="EMBL" id="KAI0087642.1"/>
    </source>
</evidence>
<gene>
    <name evidence="1" type="ORF">BDY19DRAFT_1011514</name>
</gene>
<dbReference type="EMBL" id="MU274917">
    <property type="protein sequence ID" value="KAI0087642.1"/>
    <property type="molecule type" value="Genomic_DNA"/>
</dbReference>
<name>A0ACB8TZX4_9APHY</name>
<accession>A0ACB8TZX4</accession>
<organism evidence="1 2">
    <name type="scientific">Irpex rosettiformis</name>
    <dbReference type="NCBI Taxonomy" id="378272"/>
    <lineage>
        <taxon>Eukaryota</taxon>
        <taxon>Fungi</taxon>
        <taxon>Dikarya</taxon>
        <taxon>Basidiomycota</taxon>
        <taxon>Agaricomycotina</taxon>
        <taxon>Agaricomycetes</taxon>
        <taxon>Polyporales</taxon>
        <taxon>Irpicaceae</taxon>
        <taxon>Irpex</taxon>
    </lineage>
</organism>
<keyword evidence="2" id="KW-1185">Reference proteome</keyword>
<proteinExistence type="predicted"/>
<protein>
    <submittedName>
        <fullName evidence="1">Uncharacterized protein</fullName>
    </submittedName>
</protein>